<feature type="compositionally biased region" description="Basic residues" evidence="7">
    <location>
        <begin position="157"/>
        <end position="167"/>
    </location>
</feature>
<evidence type="ECO:0000256" key="5">
    <source>
        <dbReference type="ARBA" id="ARBA00023163"/>
    </source>
</evidence>
<comment type="caution">
    <text evidence="9">The sequence shown here is derived from an EMBL/GenBank/DDBJ whole genome shotgun (WGS) entry which is preliminary data.</text>
</comment>
<evidence type="ECO:0000256" key="2">
    <source>
        <dbReference type="ARBA" id="ARBA00009001"/>
    </source>
</evidence>
<dbReference type="Proteomes" id="UP001265746">
    <property type="component" value="Unassembled WGS sequence"/>
</dbReference>
<gene>
    <name evidence="9" type="ORF">N8I77_002731</name>
</gene>
<feature type="domain" description="Transcriptional coactivator p15 (PC4) C-terminal" evidence="8">
    <location>
        <begin position="67"/>
        <end position="116"/>
    </location>
</feature>
<dbReference type="GO" id="GO:0003677">
    <property type="term" value="F:DNA binding"/>
    <property type="evidence" value="ECO:0007669"/>
    <property type="project" value="UniProtKB-KW"/>
</dbReference>
<dbReference type="InterPro" id="IPR009044">
    <property type="entry name" value="ssDNA-bd_transcriptional_reg"/>
</dbReference>
<dbReference type="InterPro" id="IPR003173">
    <property type="entry name" value="PC4_C"/>
</dbReference>
<evidence type="ECO:0000256" key="3">
    <source>
        <dbReference type="ARBA" id="ARBA00023015"/>
    </source>
</evidence>
<evidence type="ECO:0000256" key="7">
    <source>
        <dbReference type="SAM" id="MobiDB-lite"/>
    </source>
</evidence>
<keyword evidence="10" id="KW-1185">Reference proteome</keyword>
<sequence length="181" mass="20085">MGKRSSSFVVSDNSSGDERPAKASKKVKKEVKKGSSSKNGTNVDDEGNAFWELTRVSVQDTDETFMKLSGKRRIVVQEFKGNWFVNLREYYEDKSGEMRPGKKGIMLSVEQYQTLVGNVPAITKELRKHGVKIAGGDAAEDDAEDDAEEEVDEKPVKSKKKDSKAKKANIEATSDEDEDSD</sequence>
<keyword evidence="5" id="KW-0804">Transcription</keyword>
<feature type="compositionally biased region" description="Acidic residues" evidence="7">
    <location>
        <begin position="138"/>
        <end position="152"/>
    </location>
</feature>
<feature type="region of interest" description="Disordered" evidence="7">
    <location>
        <begin position="135"/>
        <end position="181"/>
    </location>
</feature>
<keyword evidence="4" id="KW-0238">DNA-binding</keyword>
<comment type="subcellular location">
    <subcellularLocation>
        <location evidence="1">Nucleus</location>
    </subcellularLocation>
</comment>
<accession>A0AAD9SUQ8</accession>
<evidence type="ECO:0000259" key="8">
    <source>
        <dbReference type="Pfam" id="PF02229"/>
    </source>
</evidence>
<keyword evidence="3" id="KW-0805">Transcription regulation</keyword>
<dbReference type="GO" id="GO:0060261">
    <property type="term" value="P:positive regulation of transcription initiation by RNA polymerase II"/>
    <property type="evidence" value="ECO:0007669"/>
    <property type="project" value="InterPro"/>
</dbReference>
<comment type="similarity">
    <text evidence="2">Belongs to the transcriptional coactivator PC4 family.</text>
</comment>
<dbReference type="PANTHER" id="PTHR13215">
    <property type="entry name" value="RNA POLYMERASE II TRANSCRIPTIONAL COACTIVATOR"/>
    <property type="match status" value="1"/>
</dbReference>
<feature type="region of interest" description="Disordered" evidence="7">
    <location>
        <begin position="1"/>
        <end position="46"/>
    </location>
</feature>
<keyword evidence="6" id="KW-0539">Nucleus</keyword>
<dbReference type="Gene3D" id="2.30.31.10">
    <property type="entry name" value="Transcriptional Coactivator Pc4, Chain A"/>
    <property type="match status" value="1"/>
</dbReference>
<organism evidence="9 10">
    <name type="scientific">Phomopsis amygdali</name>
    <name type="common">Fusicoccum amygdali</name>
    <dbReference type="NCBI Taxonomy" id="1214568"/>
    <lineage>
        <taxon>Eukaryota</taxon>
        <taxon>Fungi</taxon>
        <taxon>Dikarya</taxon>
        <taxon>Ascomycota</taxon>
        <taxon>Pezizomycotina</taxon>
        <taxon>Sordariomycetes</taxon>
        <taxon>Sordariomycetidae</taxon>
        <taxon>Diaporthales</taxon>
        <taxon>Diaporthaceae</taxon>
        <taxon>Diaporthe</taxon>
    </lineage>
</organism>
<dbReference type="GO" id="GO:0003713">
    <property type="term" value="F:transcription coactivator activity"/>
    <property type="evidence" value="ECO:0007669"/>
    <property type="project" value="InterPro"/>
</dbReference>
<name>A0AAD9SUQ8_PHOAM</name>
<protein>
    <recommendedName>
        <fullName evidence="8">Transcriptional coactivator p15 (PC4) C-terminal domain-containing protein</fullName>
    </recommendedName>
</protein>
<evidence type="ECO:0000313" key="10">
    <source>
        <dbReference type="Proteomes" id="UP001265746"/>
    </source>
</evidence>
<dbReference type="GO" id="GO:0005634">
    <property type="term" value="C:nucleus"/>
    <property type="evidence" value="ECO:0007669"/>
    <property type="project" value="UniProtKB-SubCell"/>
</dbReference>
<reference evidence="9" key="1">
    <citation type="submission" date="2023-06" db="EMBL/GenBank/DDBJ databases">
        <authorList>
            <person name="Noh H."/>
        </authorList>
    </citation>
    <scope>NUCLEOTIDE SEQUENCE</scope>
    <source>
        <strain evidence="9">DUCC20226</strain>
    </source>
</reference>
<dbReference type="AlphaFoldDB" id="A0AAD9SUQ8"/>
<dbReference type="EMBL" id="JAUJFL010000001">
    <property type="protein sequence ID" value="KAK2616012.1"/>
    <property type="molecule type" value="Genomic_DNA"/>
</dbReference>
<dbReference type="InterPro" id="IPR045125">
    <property type="entry name" value="Sub1/Tcp4-like"/>
</dbReference>
<evidence type="ECO:0000313" key="9">
    <source>
        <dbReference type="EMBL" id="KAK2616012.1"/>
    </source>
</evidence>
<evidence type="ECO:0000256" key="1">
    <source>
        <dbReference type="ARBA" id="ARBA00004123"/>
    </source>
</evidence>
<dbReference type="Pfam" id="PF02229">
    <property type="entry name" value="PC4"/>
    <property type="match status" value="1"/>
</dbReference>
<evidence type="ECO:0000256" key="6">
    <source>
        <dbReference type="ARBA" id="ARBA00023242"/>
    </source>
</evidence>
<dbReference type="SUPFAM" id="SSF54447">
    <property type="entry name" value="ssDNA-binding transcriptional regulator domain"/>
    <property type="match status" value="1"/>
</dbReference>
<feature type="compositionally biased region" description="Basic residues" evidence="7">
    <location>
        <begin position="22"/>
        <end position="31"/>
    </location>
</feature>
<evidence type="ECO:0000256" key="4">
    <source>
        <dbReference type="ARBA" id="ARBA00023125"/>
    </source>
</evidence>
<feature type="compositionally biased region" description="Low complexity" evidence="7">
    <location>
        <begin position="1"/>
        <end position="14"/>
    </location>
</feature>
<proteinExistence type="inferred from homology"/>